<reference evidence="4" key="1">
    <citation type="submission" date="2020-01" db="EMBL/GenBank/DDBJ databases">
        <authorList>
            <consortium name="DOE Joint Genome Institute"/>
            <person name="Haridas S."/>
            <person name="Albert R."/>
            <person name="Binder M."/>
            <person name="Bloem J."/>
            <person name="Labutti K."/>
            <person name="Salamov A."/>
            <person name="Andreopoulos B."/>
            <person name="Baker S.E."/>
            <person name="Barry K."/>
            <person name="Bills G."/>
            <person name="Bluhm B.H."/>
            <person name="Cannon C."/>
            <person name="Castanera R."/>
            <person name="Culley D.E."/>
            <person name="Daum C."/>
            <person name="Ezra D."/>
            <person name="Gonzalez J.B."/>
            <person name="Henrissat B."/>
            <person name="Kuo A."/>
            <person name="Liang C."/>
            <person name="Lipzen A."/>
            <person name="Lutzoni F."/>
            <person name="Magnuson J."/>
            <person name="Mondo S."/>
            <person name="Nolan M."/>
            <person name="Ohm R."/>
            <person name="Pangilinan J."/>
            <person name="Park H.-J."/>
            <person name="Ramirez L."/>
            <person name="Alfaro M."/>
            <person name="Sun H."/>
            <person name="Tritt A."/>
            <person name="Yoshinaga Y."/>
            <person name="Zwiers L.-H."/>
            <person name="Turgeon B.G."/>
            <person name="Goodwin S.B."/>
            <person name="Spatafora J.W."/>
            <person name="Crous P.W."/>
            <person name="Grigoriev I.V."/>
        </authorList>
    </citation>
    <scope>NUCLEOTIDE SEQUENCE</scope>
    <source>
        <strain evidence="4">IPT5</strain>
    </source>
</reference>
<feature type="region of interest" description="Disordered" evidence="2">
    <location>
        <begin position="60"/>
        <end position="80"/>
    </location>
</feature>
<sequence>MTLAFVFQHNSEIEALASSKLAEEHTILLARGTKDSNRLHKSWTKSRFCRGIMKALAGEQVDSGDEKIPSSNEDSELDTEDASLFRVDSSAKSQDQQPLWTHDHVAGPDMPSVASMWNSDRAAVRHTVSHSELIPLPTDCWKLLDTYSTYTQCWLPISEKLDVLKLSYSYPEEGLPLSPEIADAGSHAEMWSIFTVGCIQESSITLEGEKSNQALSADQLYEVAKRLLPDELGRFELSHVKALLNLAVFNIGRSRLEAAWQLVGAASRTILTLESRTDMSNARRKNVLASCFLLDSLVSLHLERRPYLNKSDLALVGKIEEDGMEEWQPWNGNLKNGRIGQSRTPTLALSSFNSLLEVVDILSGTARQSTPRNFLHEMIGRLEVWKSSLPSKLDYIRSDSAAIPMTPPAILLQLTYLTTVFALVPSASWLQRIVALLSTMDVQLGFTKAPPIIVCLLKSVKRSSTSMEIDQATLIRMHKVSMDIDHAFSEGQSDIQSNVSVLAGTPNVAHLRNPEINQISPQSLSSRVGDTRSLQYRQGSSSLLNDLLPGMHPDHHGPRMETMPSRPPADPFDPSTLESSALDPLDSYNAFMTGDLETFFDDLASIHGAKKLQNQPQFMQNLGYSSEVSMADLLATDPGRFIPLPTSSTFDHDNNDQSPQFPLNTYYDVG</sequence>
<name>A0A6A7BL80_9PLEO</name>
<protein>
    <recommendedName>
        <fullName evidence="3">Xylanolytic transcriptional activator regulatory domain-containing protein</fullName>
    </recommendedName>
</protein>
<organism evidence="4 5">
    <name type="scientific">Plenodomus tracheiphilus IPT5</name>
    <dbReference type="NCBI Taxonomy" id="1408161"/>
    <lineage>
        <taxon>Eukaryota</taxon>
        <taxon>Fungi</taxon>
        <taxon>Dikarya</taxon>
        <taxon>Ascomycota</taxon>
        <taxon>Pezizomycotina</taxon>
        <taxon>Dothideomycetes</taxon>
        <taxon>Pleosporomycetidae</taxon>
        <taxon>Pleosporales</taxon>
        <taxon>Pleosporineae</taxon>
        <taxon>Leptosphaeriaceae</taxon>
        <taxon>Plenodomus</taxon>
    </lineage>
</organism>
<feature type="region of interest" description="Disordered" evidence="2">
    <location>
        <begin position="646"/>
        <end position="670"/>
    </location>
</feature>
<dbReference type="PANTHER" id="PTHR47655">
    <property type="entry name" value="QUINIC ACID UTILIZATION ACTIVATOR"/>
    <property type="match status" value="1"/>
</dbReference>
<dbReference type="GO" id="GO:0008270">
    <property type="term" value="F:zinc ion binding"/>
    <property type="evidence" value="ECO:0007669"/>
    <property type="project" value="InterPro"/>
</dbReference>
<evidence type="ECO:0000313" key="4">
    <source>
        <dbReference type="EMBL" id="KAF2855547.1"/>
    </source>
</evidence>
<dbReference type="Pfam" id="PF04082">
    <property type="entry name" value="Fungal_trans"/>
    <property type="match status" value="1"/>
</dbReference>
<dbReference type="InterPro" id="IPR052783">
    <property type="entry name" value="Metabolic/Drug-Res_Regulator"/>
</dbReference>
<dbReference type="EMBL" id="MU006290">
    <property type="protein sequence ID" value="KAF2855547.1"/>
    <property type="molecule type" value="Genomic_DNA"/>
</dbReference>
<dbReference type="Proteomes" id="UP000799423">
    <property type="component" value="Unassembled WGS sequence"/>
</dbReference>
<evidence type="ECO:0000259" key="3">
    <source>
        <dbReference type="Pfam" id="PF04082"/>
    </source>
</evidence>
<proteinExistence type="predicted"/>
<dbReference type="AlphaFoldDB" id="A0A6A7BL80"/>
<keyword evidence="5" id="KW-1185">Reference proteome</keyword>
<gene>
    <name evidence="4" type="ORF">T440DRAFT_513657</name>
</gene>
<evidence type="ECO:0000313" key="5">
    <source>
        <dbReference type="Proteomes" id="UP000799423"/>
    </source>
</evidence>
<dbReference type="GO" id="GO:0003677">
    <property type="term" value="F:DNA binding"/>
    <property type="evidence" value="ECO:0007669"/>
    <property type="project" value="InterPro"/>
</dbReference>
<dbReference type="GO" id="GO:0003700">
    <property type="term" value="F:DNA-binding transcription factor activity"/>
    <property type="evidence" value="ECO:0007669"/>
    <property type="project" value="TreeGrafter"/>
</dbReference>
<accession>A0A6A7BL80</accession>
<evidence type="ECO:0000256" key="1">
    <source>
        <dbReference type="ARBA" id="ARBA00023242"/>
    </source>
</evidence>
<dbReference type="OrthoDB" id="3364175at2759"/>
<dbReference type="GO" id="GO:0006351">
    <property type="term" value="P:DNA-templated transcription"/>
    <property type="evidence" value="ECO:0007669"/>
    <property type="project" value="InterPro"/>
</dbReference>
<feature type="domain" description="Xylanolytic transcriptional activator regulatory" evidence="3">
    <location>
        <begin position="144"/>
        <end position="358"/>
    </location>
</feature>
<evidence type="ECO:0000256" key="2">
    <source>
        <dbReference type="SAM" id="MobiDB-lite"/>
    </source>
</evidence>
<keyword evidence="1" id="KW-0539">Nucleus</keyword>
<dbReference type="CDD" id="cd12148">
    <property type="entry name" value="fungal_TF_MHR"/>
    <property type="match status" value="1"/>
</dbReference>
<dbReference type="InterPro" id="IPR007219">
    <property type="entry name" value="XnlR_reg_dom"/>
</dbReference>
<feature type="region of interest" description="Disordered" evidence="2">
    <location>
        <begin position="543"/>
        <end position="574"/>
    </location>
</feature>
<dbReference type="PANTHER" id="PTHR47655:SF2">
    <property type="entry name" value="QUINIC ACID UTILIZATION ACTIVATOR"/>
    <property type="match status" value="1"/>
</dbReference>
<dbReference type="GO" id="GO:0045944">
    <property type="term" value="P:positive regulation of transcription by RNA polymerase II"/>
    <property type="evidence" value="ECO:0007669"/>
    <property type="project" value="TreeGrafter"/>
</dbReference>